<evidence type="ECO:0000313" key="5">
    <source>
        <dbReference type="Proteomes" id="UP000002534"/>
    </source>
</evidence>
<reference evidence="5" key="1">
    <citation type="submission" date="2005-10" db="EMBL/GenBank/DDBJ databases">
        <title>Complete sequence of Pelobacter carbinolicus DSM 2380.</title>
        <authorList>
            <person name="Copeland A."/>
            <person name="Lucas S."/>
            <person name="Lapidus A."/>
            <person name="Barry K."/>
            <person name="Detter J.C."/>
            <person name="Glavina T."/>
            <person name="Hammon N."/>
            <person name="Israni S."/>
            <person name="Pitluck S."/>
            <person name="Chertkov O."/>
            <person name="Schmutz J."/>
            <person name="Larimer F."/>
            <person name="Land M."/>
            <person name="Kyrpides N."/>
            <person name="Ivanova N."/>
            <person name="Richardson P."/>
        </authorList>
    </citation>
    <scope>NUCLEOTIDE SEQUENCE [LARGE SCALE GENOMIC DNA]</scope>
    <source>
        <strain evidence="5">DSM 2380 / NBRC 103641 / GraBd1</strain>
    </source>
</reference>
<sequence>MRKYVQPLNVGSGKSEKGAALVTSLVILLVLSLLALAGMQGSVLEERMAGNMSNRNLAFQAAEAALRDAEYYLESAALPSFNGSGGLYQPTTAGTTARWELINWDENDSRIISGANTIDGVAEQPRYIVEDLGELETGNNRSLVAGEAVADNRVYRVTARGVGGASTATVILQTTFKK</sequence>
<feature type="domain" description="PilX/PilW C-terminal" evidence="2">
    <location>
        <begin position="86"/>
        <end position="178"/>
    </location>
</feature>
<protein>
    <submittedName>
        <fullName evidence="4">Type IV pilus minor pilin PilX</fullName>
    </submittedName>
</protein>
<proteinExistence type="predicted"/>
<dbReference type="RefSeq" id="WP_011341908.1">
    <property type="nucleotide sequence ID" value="NC_007498.2"/>
</dbReference>
<accession>Q3A2L2</accession>
<dbReference type="AlphaFoldDB" id="Q3A2L2"/>
<evidence type="ECO:0000313" key="4">
    <source>
        <dbReference type="EMBL" id="ABA89395.1"/>
    </source>
</evidence>
<dbReference type="KEGG" id="pca:Pcar_2156"/>
<dbReference type="EMBL" id="CP000142">
    <property type="protein sequence ID" value="ABA89395.1"/>
    <property type="molecule type" value="Genomic_DNA"/>
</dbReference>
<feature type="domain" description="Type 4 fimbrial biogenesis protein PilX N-terminal" evidence="3">
    <location>
        <begin position="17"/>
        <end position="67"/>
    </location>
</feature>
<feature type="transmembrane region" description="Helical" evidence="1">
    <location>
        <begin position="20"/>
        <end position="39"/>
    </location>
</feature>
<dbReference type="OrthoDB" id="5405962at2"/>
<dbReference type="STRING" id="338963.Pcar_2156"/>
<organism evidence="4 5">
    <name type="scientific">Syntrophotalea carbinolica (strain DSM 2380 / NBRC 103641 / GraBd1)</name>
    <name type="common">Pelobacter carbinolicus</name>
    <dbReference type="NCBI Taxonomy" id="338963"/>
    <lineage>
        <taxon>Bacteria</taxon>
        <taxon>Pseudomonadati</taxon>
        <taxon>Thermodesulfobacteriota</taxon>
        <taxon>Desulfuromonadia</taxon>
        <taxon>Desulfuromonadales</taxon>
        <taxon>Syntrophotaleaceae</taxon>
        <taxon>Syntrophotalea</taxon>
    </lineage>
</organism>
<keyword evidence="1" id="KW-1133">Transmembrane helix</keyword>
<dbReference type="InterPro" id="IPR025746">
    <property type="entry name" value="PilX_N_dom"/>
</dbReference>
<keyword evidence="1" id="KW-0472">Membrane</keyword>
<reference evidence="4 5" key="2">
    <citation type="journal article" date="2012" name="BMC Genomics">
        <title>The genome of Pelobacter carbinolicus reveals surprising metabolic capabilities and physiological features.</title>
        <authorList>
            <person name="Aklujkar M."/>
            <person name="Haveman S.A."/>
            <person name="Didonato R.Jr."/>
            <person name="Chertkov O."/>
            <person name="Han C.S."/>
            <person name="Land M.L."/>
            <person name="Brown P."/>
            <person name="Lovley D.R."/>
        </authorList>
    </citation>
    <scope>NUCLEOTIDE SEQUENCE [LARGE SCALE GENOMIC DNA]</scope>
    <source>
        <strain evidence="5">DSM 2380 / NBRC 103641 / GraBd1</strain>
    </source>
</reference>
<dbReference type="eggNOG" id="COG4726">
    <property type="taxonomic scope" value="Bacteria"/>
</dbReference>
<dbReference type="Pfam" id="PF13681">
    <property type="entry name" value="PilX"/>
    <property type="match status" value="1"/>
</dbReference>
<gene>
    <name evidence="4" type="primary">pilX</name>
    <name evidence="4" type="ordered locus">Pcar_2156</name>
</gene>
<name>Q3A2L2_SYNC1</name>
<keyword evidence="5" id="KW-1185">Reference proteome</keyword>
<dbReference type="HOGENOM" id="CLU_103317_3_1_7"/>
<evidence type="ECO:0000256" key="1">
    <source>
        <dbReference type="SAM" id="Phobius"/>
    </source>
</evidence>
<dbReference type="Proteomes" id="UP000002534">
    <property type="component" value="Chromosome"/>
</dbReference>
<evidence type="ECO:0000259" key="2">
    <source>
        <dbReference type="Pfam" id="PF13681"/>
    </source>
</evidence>
<evidence type="ECO:0000259" key="3">
    <source>
        <dbReference type="Pfam" id="PF14341"/>
    </source>
</evidence>
<dbReference type="InterPro" id="IPR025205">
    <property type="entry name" value="PilX/PilW_C"/>
</dbReference>
<keyword evidence="1" id="KW-0812">Transmembrane</keyword>
<dbReference type="Pfam" id="PF14341">
    <property type="entry name" value="PilX_N"/>
    <property type="match status" value="1"/>
</dbReference>